<evidence type="ECO:0000256" key="1">
    <source>
        <dbReference type="SAM" id="MobiDB-lite"/>
    </source>
</evidence>
<protein>
    <submittedName>
        <fullName evidence="2">Uncharacterized protein</fullName>
    </submittedName>
</protein>
<evidence type="ECO:0000313" key="2">
    <source>
        <dbReference type="EMBL" id="KAK0428702.1"/>
    </source>
</evidence>
<dbReference type="AlphaFoldDB" id="A0AA39MC13"/>
<organism evidence="2 3">
    <name type="scientific">Steinernema hermaphroditum</name>
    <dbReference type="NCBI Taxonomy" id="289476"/>
    <lineage>
        <taxon>Eukaryota</taxon>
        <taxon>Metazoa</taxon>
        <taxon>Ecdysozoa</taxon>
        <taxon>Nematoda</taxon>
        <taxon>Chromadorea</taxon>
        <taxon>Rhabditida</taxon>
        <taxon>Tylenchina</taxon>
        <taxon>Panagrolaimomorpha</taxon>
        <taxon>Strongyloidoidea</taxon>
        <taxon>Steinernematidae</taxon>
        <taxon>Steinernema</taxon>
    </lineage>
</organism>
<dbReference type="EMBL" id="JAUCMV010000001">
    <property type="protein sequence ID" value="KAK0428702.1"/>
    <property type="molecule type" value="Genomic_DNA"/>
</dbReference>
<sequence>MYLAVVVDESTGTSKTTTTLTTTLLRLLLVRCSDTTLKQYDVSYVRMSLSTYATLEGDPIAHRPTAPVRMPGRKIDLTEYESRSLQLYLQRSTTDINYLSESERRAALVKSRVKNRVTKSLLSRNRRVRLVALYCSVTEYFRTDSPTRKASEEGWLCSPSSSEESAENGHRVEDKIDVEKTGKKRCIASEDSSICLSSDFPCACGSATFCEINC</sequence>
<accession>A0AA39MC13</accession>
<comment type="caution">
    <text evidence="2">The sequence shown here is derived from an EMBL/GenBank/DDBJ whole genome shotgun (WGS) entry which is preliminary data.</text>
</comment>
<feature type="region of interest" description="Disordered" evidence="1">
    <location>
        <begin position="152"/>
        <end position="173"/>
    </location>
</feature>
<name>A0AA39MC13_9BILA</name>
<dbReference type="Proteomes" id="UP001175271">
    <property type="component" value="Unassembled WGS sequence"/>
</dbReference>
<reference evidence="2" key="1">
    <citation type="submission" date="2023-06" db="EMBL/GenBank/DDBJ databases">
        <title>Genomic analysis of the entomopathogenic nematode Steinernema hermaphroditum.</title>
        <authorList>
            <person name="Schwarz E.M."/>
            <person name="Heppert J.K."/>
            <person name="Baniya A."/>
            <person name="Schwartz H.T."/>
            <person name="Tan C.-H."/>
            <person name="Antoshechkin I."/>
            <person name="Sternberg P.W."/>
            <person name="Goodrich-Blair H."/>
            <person name="Dillman A.R."/>
        </authorList>
    </citation>
    <scope>NUCLEOTIDE SEQUENCE</scope>
    <source>
        <strain evidence="2">PS9179</strain>
        <tissue evidence="2">Whole animal</tissue>
    </source>
</reference>
<evidence type="ECO:0000313" key="3">
    <source>
        <dbReference type="Proteomes" id="UP001175271"/>
    </source>
</evidence>
<proteinExistence type="predicted"/>
<gene>
    <name evidence="2" type="ORF">QR680_010957</name>
</gene>
<keyword evidence="3" id="KW-1185">Reference proteome</keyword>